<evidence type="ECO:0000256" key="2">
    <source>
        <dbReference type="PROSITE-ProRule" id="PRU00176"/>
    </source>
</evidence>
<dbReference type="EMBL" id="JACMSC010000012">
    <property type="protein sequence ID" value="KAG6495708.1"/>
    <property type="molecule type" value="Genomic_DNA"/>
</dbReference>
<dbReference type="PANTHER" id="PTHR10693">
    <property type="entry name" value="RAS GTPASE-ACTIVATING PROTEIN-BINDING PROTEIN"/>
    <property type="match status" value="1"/>
</dbReference>
<dbReference type="InterPro" id="IPR002075">
    <property type="entry name" value="NTF2_dom"/>
</dbReference>
<dbReference type="InterPro" id="IPR000504">
    <property type="entry name" value="RRM_dom"/>
</dbReference>
<dbReference type="SMART" id="SM00360">
    <property type="entry name" value="RRM"/>
    <property type="match status" value="1"/>
</dbReference>
<dbReference type="InterPro" id="IPR018222">
    <property type="entry name" value="Nuclear_transport_factor_2_euk"/>
</dbReference>
<dbReference type="InterPro" id="IPR012677">
    <property type="entry name" value="Nucleotide-bd_a/b_plait_sf"/>
</dbReference>
<evidence type="ECO:0000313" key="7">
    <source>
        <dbReference type="Proteomes" id="UP000734854"/>
    </source>
</evidence>
<feature type="region of interest" description="Disordered" evidence="3">
    <location>
        <begin position="342"/>
        <end position="372"/>
    </location>
</feature>
<protein>
    <submittedName>
        <fullName evidence="6">Uncharacterized protein</fullName>
    </submittedName>
</protein>
<dbReference type="Gene3D" id="3.30.70.330">
    <property type="match status" value="1"/>
</dbReference>
<evidence type="ECO:0000259" key="4">
    <source>
        <dbReference type="PROSITE" id="PS50102"/>
    </source>
</evidence>
<dbReference type="PROSITE" id="PS50102">
    <property type="entry name" value="RRM"/>
    <property type="match status" value="1"/>
</dbReference>
<keyword evidence="1 2" id="KW-0694">RNA-binding</keyword>
<comment type="caution">
    <text evidence="6">The sequence shown here is derived from an EMBL/GenBank/DDBJ whole genome shotgun (WGS) entry which is preliminary data.</text>
</comment>
<dbReference type="GO" id="GO:1990904">
    <property type="term" value="C:ribonucleoprotein complex"/>
    <property type="evidence" value="ECO:0007669"/>
    <property type="project" value="TreeGrafter"/>
</dbReference>
<dbReference type="InterPro" id="IPR035979">
    <property type="entry name" value="RBD_domain_sf"/>
</dbReference>
<organism evidence="6 7">
    <name type="scientific">Zingiber officinale</name>
    <name type="common">Ginger</name>
    <name type="synonym">Amomum zingiber</name>
    <dbReference type="NCBI Taxonomy" id="94328"/>
    <lineage>
        <taxon>Eukaryota</taxon>
        <taxon>Viridiplantae</taxon>
        <taxon>Streptophyta</taxon>
        <taxon>Embryophyta</taxon>
        <taxon>Tracheophyta</taxon>
        <taxon>Spermatophyta</taxon>
        <taxon>Magnoliopsida</taxon>
        <taxon>Liliopsida</taxon>
        <taxon>Zingiberales</taxon>
        <taxon>Zingiberaceae</taxon>
        <taxon>Zingiber</taxon>
    </lineage>
</organism>
<feature type="compositionally biased region" description="Low complexity" evidence="3">
    <location>
        <begin position="357"/>
        <end position="366"/>
    </location>
</feature>
<name>A0A8J5FV47_ZINOF</name>
<dbReference type="GO" id="GO:0005829">
    <property type="term" value="C:cytosol"/>
    <property type="evidence" value="ECO:0007669"/>
    <property type="project" value="TreeGrafter"/>
</dbReference>
<feature type="region of interest" description="Disordered" evidence="3">
    <location>
        <begin position="490"/>
        <end position="522"/>
    </location>
</feature>
<dbReference type="PROSITE" id="PS51257">
    <property type="entry name" value="PROKAR_LIPOPROTEIN"/>
    <property type="match status" value="1"/>
</dbReference>
<dbReference type="FunFam" id="3.10.450.50:FF:000003">
    <property type="entry name" value="Nuclear transport factor 2 family protein"/>
    <property type="match status" value="1"/>
</dbReference>
<dbReference type="FunFam" id="3.30.70.330:FF:000589">
    <property type="entry name" value="RNA-binding protein-like"/>
    <property type="match status" value="1"/>
</dbReference>
<evidence type="ECO:0000256" key="1">
    <source>
        <dbReference type="ARBA" id="ARBA00022884"/>
    </source>
</evidence>
<sequence length="552" mass="59787">MKVNNSSTACVGVACDFARAYFRPVVLKLRDPRFASPSVLDRELQIKTLEQGGSHQLISSDHLSRPRLGFPSDPFLGLYRTSASSQMAAQPTGVERSPLPAEVVGNAFVDQYYHILQHSPDMLHRFYQESSKLGRLDSHGAMVLVTTTEAINQKLLLSTGHVGAEMKTVDAQESLGDGVSVLVTGYLTGEDNVKRSFIQSFFLAPQDNGFFVLNDIFRFVEEAEHQQVNQGLANGNAEPHAAEEALPPQQEEQALDQTVSVEDEVLNKEEVYKPSENGLVVEEEEPIAKVINEVPSVSPVVVVESSPVTAQEDMPKKSYASIVKIMKDSTAVSVPARIPHRQPTVKAEPVPVPAPSAVPTTDAPTTNSSTAERSNVIEAEGADGHSIFVKSLPLDATPEQLEQEFNKFGPIKADGIQVRSHKLQGFCYGFVEFEAANSVQKALEASPVMIGGRQAYVEEKRATGSRVGSRGRFDARGGFRNDARGRGSFYGGGRGYGRRDFDTKPDFGGRGGGRGRYPNRGDVGYQRVDGMDFVGGRGNSSAGSAIRASARN</sequence>
<dbReference type="GO" id="GO:0003729">
    <property type="term" value="F:mRNA binding"/>
    <property type="evidence" value="ECO:0007669"/>
    <property type="project" value="TreeGrafter"/>
</dbReference>
<reference evidence="6 7" key="1">
    <citation type="submission" date="2020-08" db="EMBL/GenBank/DDBJ databases">
        <title>Plant Genome Project.</title>
        <authorList>
            <person name="Zhang R.-G."/>
        </authorList>
    </citation>
    <scope>NUCLEOTIDE SEQUENCE [LARGE SCALE GENOMIC DNA]</scope>
    <source>
        <tissue evidence="6">Rhizome</tissue>
    </source>
</reference>
<dbReference type="PANTHER" id="PTHR10693:SF20">
    <property type="entry name" value="AT27578P"/>
    <property type="match status" value="1"/>
</dbReference>
<evidence type="ECO:0000259" key="5">
    <source>
        <dbReference type="PROSITE" id="PS50177"/>
    </source>
</evidence>
<feature type="domain" description="RRM" evidence="4">
    <location>
        <begin position="385"/>
        <end position="462"/>
    </location>
</feature>
<keyword evidence="7" id="KW-1185">Reference proteome</keyword>
<dbReference type="InterPro" id="IPR032710">
    <property type="entry name" value="NTF2-like_dom_sf"/>
</dbReference>
<dbReference type="AlphaFoldDB" id="A0A8J5FV47"/>
<dbReference type="CDD" id="cd00780">
    <property type="entry name" value="NTF2"/>
    <property type="match status" value="1"/>
</dbReference>
<evidence type="ECO:0000256" key="3">
    <source>
        <dbReference type="SAM" id="MobiDB-lite"/>
    </source>
</evidence>
<dbReference type="InterPro" id="IPR039539">
    <property type="entry name" value="Ras_GTPase_bind_prot"/>
</dbReference>
<dbReference type="SUPFAM" id="SSF54427">
    <property type="entry name" value="NTF2-like"/>
    <property type="match status" value="1"/>
</dbReference>
<dbReference type="SUPFAM" id="SSF54928">
    <property type="entry name" value="RNA-binding domain, RBD"/>
    <property type="match status" value="1"/>
</dbReference>
<accession>A0A8J5FV47</accession>
<dbReference type="Pfam" id="PF02136">
    <property type="entry name" value="NTF2"/>
    <property type="match status" value="1"/>
</dbReference>
<proteinExistence type="predicted"/>
<feature type="domain" description="NTF2" evidence="5">
    <location>
        <begin position="104"/>
        <end position="219"/>
    </location>
</feature>
<evidence type="ECO:0000313" key="6">
    <source>
        <dbReference type="EMBL" id="KAG6495708.1"/>
    </source>
</evidence>
<dbReference type="Gene3D" id="3.10.450.50">
    <property type="match status" value="1"/>
</dbReference>
<dbReference type="PROSITE" id="PS50177">
    <property type="entry name" value="NTF2_DOMAIN"/>
    <property type="match status" value="1"/>
</dbReference>
<dbReference type="Pfam" id="PF00076">
    <property type="entry name" value="RRM_1"/>
    <property type="match status" value="1"/>
</dbReference>
<feature type="compositionally biased region" description="Basic and acidic residues" evidence="3">
    <location>
        <begin position="497"/>
        <end position="507"/>
    </location>
</feature>
<gene>
    <name evidence="6" type="ORF">ZIOFF_043534</name>
</gene>
<dbReference type="Proteomes" id="UP000734854">
    <property type="component" value="Unassembled WGS sequence"/>
</dbReference>